<comment type="caution">
    <text evidence="4">The sequence shown here is derived from an EMBL/GenBank/DDBJ whole genome shotgun (WGS) entry which is preliminary data.</text>
</comment>
<proteinExistence type="predicted"/>
<evidence type="ECO:0000313" key="5">
    <source>
        <dbReference type="Proteomes" id="UP001199816"/>
    </source>
</evidence>
<evidence type="ECO:0000256" key="2">
    <source>
        <dbReference type="SAM" id="Phobius"/>
    </source>
</evidence>
<protein>
    <submittedName>
        <fullName evidence="4">M56 family metallopeptidase</fullName>
    </submittedName>
</protein>
<dbReference type="EMBL" id="JAJNEC010000007">
    <property type="protein sequence ID" value="MCD2425311.1"/>
    <property type="molecule type" value="Genomic_DNA"/>
</dbReference>
<dbReference type="RefSeq" id="WP_231007770.1">
    <property type="nucleotide sequence ID" value="NZ_JAJNEC010000007.1"/>
</dbReference>
<evidence type="ECO:0000259" key="3">
    <source>
        <dbReference type="Pfam" id="PF05569"/>
    </source>
</evidence>
<dbReference type="Pfam" id="PF05569">
    <property type="entry name" value="Peptidase_M56"/>
    <property type="match status" value="1"/>
</dbReference>
<keyword evidence="2" id="KW-1133">Transmembrane helix</keyword>
<sequence>MILYLLKVIACSGLLYAFYYGFLQKEKMLVFNRFYLLGTMLCSFLIPLAVIEVRLKAVVLQPSTGAVISPVPEIVSWPELLTQWAFAAAGVVSVVLLLRFVWQLYQMQQRLKGNEQRVFEGATLVLPEVPVTPHSFFNYIILNKADFDSRRIETAILIHELAHVRQKHTWDIVLAEFMGALMWFNPFLRLYRRAIRLNHEFLADQAAAGGQEQRVAYQQLLLKSIYVNQSIPLASSFYFLTTKKRLLMLQQETNRFRTGIKAIVVAPVLVLLIFTFAERVYTQELPPPPPKVPKEQKMPEDIKSLSVITPKGKAVAVLTYRNGKTVKADISSAEKQAAFESKYGVEIPPPPPPPPPPKAPKEQKMPEDIKGVSVIAPQGKAVAVLTYKNGKTVRADISSAEKQAAFESRYGVEIPPPPPPTVPVPTETPAVSASPAIFVAEDGDALVSVPKQQLKFVAESLPAVPTEKRVAPVKRVQAIQPLAPVPADGNGVKELKRFKGR</sequence>
<feature type="region of interest" description="Disordered" evidence="1">
    <location>
        <begin position="343"/>
        <end position="365"/>
    </location>
</feature>
<evidence type="ECO:0000256" key="1">
    <source>
        <dbReference type="SAM" id="MobiDB-lite"/>
    </source>
</evidence>
<feature type="transmembrane region" description="Helical" evidence="2">
    <location>
        <begin position="6"/>
        <end position="22"/>
    </location>
</feature>
<accession>A0ABS8PW62</accession>
<keyword evidence="5" id="KW-1185">Reference proteome</keyword>
<dbReference type="InterPro" id="IPR008756">
    <property type="entry name" value="Peptidase_M56"/>
</dbReference>
<feature type="transmembrane region" description="Helical" evidence="2">
    <location>
        <begin position="258"/>
        <end position="277"/>
    </location>
</feature>
<evidence type="ECO:0000313" key="4">
    <source>
        <dbReference type="EMBL" id="MCD2425311.1"/>
    </source>
</evidence>
<reference evidence="4 5" key="1">
    <citation type="submission" date="2021-11" db="EMBL/GenBank/DDBJ databases">
        <title>Genomic of Niabella pedocola.</title>
        <authorList>
            <person name="Wu T."/>
        </authorList>
    </citation>
    <scope>NUCLEOTIDE SEQUENCE [LARGE SCALE GENOMIC DNA]</scope>
    <source>
        <strain evidence="4 5">JCM 31011</strain>
    </source>
</reference>
<organism evidence="4 5">
    <name type="scientific">Niabella pedocola</name>
    <dbReference type="NCBI Taxonomy" id="1752077"/>
    <lineage>
        <taxon>Bacteria</taxon>
        <taxon>Pseudomonadati</taxon>
        <taxon>Bacteroidota</taxon>
        <taxon>Chitinophagia</taxon>
        <taxon>Chitinophagales</taxon>
        <taxon>Chitinophagaceae</taxon>
        <taxon>Niabella</taxon>
    </lineage>
</organism>
<dbReference type="InterPro" id="IPR052173">
    <property type="entry name" value="Beta-lactam_resp_regulator"/>
</dbReference>
<keyword evidence="2" id="KW-0472">Membrane</keyword>
<keyword evidence="2" id="KW-0812">Transmembrane</keyword>
<dbReference type="CDD" id="cd07341">
    <property type="entry name" value="M56_BlaR1_MecR1_like"/>
    <property type="match status" value="1"/>
</dbReference>
<feature type="transmembrane region" description="Helical" evidence="2">
    <location>
        <begin position="34"/>
        <end position="51"/>
    </location>
</feature>
<feature type="compositionally biased region" description="Pro residues" evidence="1">
    <location>
        <begin position="414"/>
        <end position="423"/>
    </location>
</feature>
<dbReference type="PANTHER" id="PTHR34978">
    <property type="entry name" value="POSSIBLE SENSOR-TRANSDUCER PROTEIN BLAR"/>
    <property type="match status" value="1"/>
</dbReference>
<feature type="region of interest" description="Disordered" evidence="1">
    <location>
        <begin position="410"/>
        <end position="429"/>
    </location>
</feature>
<feature type="transmembrane region" description="Helical" evidence="2">
    <location>
        <begin position="84"/>
        <end position="102"/>
    </location>
</feature>
<dbReference type="Proteomes" id="UP001199816">
    <property type="component" value="Unassembled WGS sequence"/>
</dbReference>
<feature type="compositionally biased region" description="Pro residues" evidence="1">
    <location>
        <begin position="347"/>
        <end position="358"/>
    </location>
</feature>
<dbReference type="PANTHER" id="PTHR34978:SF3">
    <property type="entry name" value="SLR0241 PROTEIN"/>
    <property type="match status" value="1"/>
</dbReference>
<gene>
    <name evidence="4" type="ORF">LQ567_21170</name>
</gene>
<name>A0ABS8PW62_9BACT</name>
<feature type="domain" description="Peptidase M56" evidence="3">
    <location>
        <begin position="154"/>
        <end position="248"/>
    </location>
</feature>